<sequence length="174" mass="19189">MTKKILLFAMVALVFGILGSLYSAWRYMPATPESPVVAKLLANKMPDVVNQRAQSLSAYQGKTLVLNFWATWCAPCVDEMPELVQLQKDFAERDVQVLGISIDTPDNVRAFAEKYNISYPLLLAGMTGTDLARQFGNQTGGLPFTVLVTPSGAVKKTYLGRLKMEELRADLLAI</sequence>
<dbReference type="GO" id="GO:0015036">
    <property type="term" value="F:disulfide oxidoreductase activity"/>
    <property type="evidence" value="ECO:0007669"/>
    <property type="project" value="UniProtKB-ARBA"/>
</dbReference>
<dbReference type="Gene3D" id="3.40.30.10">
    <property type="entry name" value="Glutaredoxin"/>
    <property type="match status" value="1"/>
</dbReference>
<dbReference type="PANTHER" id="PTHR42852">
    <property type="entry name" value="THIOL:DISULFIDE INTERCHANGE PROTEIN DSBE"/>
    <property type="match status" value="1"/>
</dbReference>
<comment type="caution">
    <text evidence="6">The sequence shown here is derived from an EMBL/GenBank/DDBJ whole genome shotgun (WGS) entry which is preliminary data.</text>
</comment>
<reference evidence="6" key="1">
    <citation type="journal article" date="2014" name="Int. J. Syst. Evol. Microbiol.">
        <title>Complete genome sequence of Corynebacterium casei LMG S-19264T (=DSM 44701T), isolated from a smear-ripened cheese.</title>
        <authorList>
            <consortium name="US DOE Joint Genome Institute (JGI-PGF)"/>
            <person name="Walter F."/>
            <person name="Albersmeier A."/>
            <person name="Kalinowski J."/>
            <person name="Ruckert C."/>
        </authorList>
    </citation>
    <scope>NUCLEOTIDE SEQUENCE</scope>
    <source>
        <strain evidence="6">CCM 7086</strain>
    </source>
</reference>
<comment type="subcellular location">
    <subcellularLocation>
        <location evidence="1">Cell envelope</location>
    </subcellularLocation>
</comment>
<dbReference type="InterPro" id="IPR013766">
    <property type="entry name" value="Thioredoxin_domain"/>
</dbReference>
<protein>
    <submittedName>
        <fullName evidence="6">Thioredoxin</fullName>
    </submittedName>
</protein>
<dbReference type="Proteomes" id="UP000620266">
    <property type="component" value="Unassembled WGS sequence"/>
</dbReference>
<evidence type="ECO:0000256" key="4">
    <source>
        <dbReference type="ARBA" id="ARBA00023284"/>
    </source>
</evidence>
<keyword evidence="2" id="KW-0201">Cytochrome c-type biogenesis</keyword>
<evidence type="ECO:0000256" key="3">
    <source>
        <dbReference type="ARBA" id="ARBA00023157"/>
    </source>
</evidence>
<proteinExistence type="predicted"/>
<dbReference type="GO" id="GO:0016209">
    <property type="term" value="F:antioxidant activity"/>
    <property type="evidence" value="ECO:0007669"/>
    <property type="project" value="InterPro"/>
</dbReference>
<keyword evidence="3" id="KW-1015">Disulfide bond</keyword>
<dbReference type="InterPro" id="IPR017937">
    <property type="entry name" value="Thioredoxin_CS"/>
</dbReference>
<dbReference type="CDD" id="cd02966">
    <property type="entry name" value="TlpA_like_family"/>
    <property type="match status" value="1"/>
</dbReference>
<dbReference type="InterPro" id="IPR050553">
    <property type="entry name" value="Thioredoxin_ResA/DsbE_sf"/>
</dbReference>
<dbReference type="PANTHER" id="PTHR42852:SF6">
    <property type="entry name" value="THIOL:DISULFIDE INTERCHANGE PROTEIN DSBE"/>
    <property type="match status" value="1"/>
</dbReference>
<dbReference type="EMBL" id="BMCG01000003">
    <property type="protein sequence ID" value="GGC08282.1"/>
    <property type="molecule type" value="Genomic_DNA"/>
</dbReference>
<evidence type="ECO:0000313" key="7">
    <source>
        <dbReference type="Proteomes" id="UP000620266"/>
    </source>
</evidence>
<name>A0A8J2UNT5_9BURK</name>
<dbReference type="RefSeq" id="WP_188395759.1">
    <property type="nucleotide sequence ID" value="NZ_BMCG01000003.1"/>
</dbReference>
<dbReference type="Pfam" id="PF00578">
    <property type="entry name" value="AhpC-TSA"/>
    <property type="match status" value="1"/>
</dbReference>
<keyword evidence="7" id="KW-1185">Reference proteome</keyword>
<dbReference type="PROSITE" id="PS00194">
    <property type="entry name" value="THIOREDOXIN_1"/>
    <property type="match status" value="1"/>
</dbReference>
<keyword evidence="4" id="KW-0676">Redox-active center</keyword>
<evidence type="ECO:0000256" key="2">
    <source>
        <dbReference type="ARBA" id="ARBA00022748"/>
    </source>
</evidence>
<evidence type="ECO:0000313" key="6">
    <source>
        <dbReference type="EMBL" id="GGC08282.1"/>
    </source>
</evidence>
<gene>
    <name evidence="6" type="ORF">GCM10007205_16640</name>
</gene>
<evidence type="ECO:0000256" key="1">
    <source>
        <dbReference type="ARBA" id="ARBA00004196"/>
    </source>
</evidence>
<dbReference type="InterPro" id="IPR000866">
    <property type="entry name" value="AhpC/TSA"/>
</dbReference>
<dbReference type="AlphaFoldDB" id="A0A8J2UNT5"/>
<feature type="domain" description="Thioredoxin" evidence="5">
    <location>
        <begin position="27"/>
        <end position="174"/>
    </location>
</feature>
<dbReference type="SUPFAM" id="SSF52833">
    <property type="entry name" value="Thioredoxin-like"/>
    <property type="match status" value="1"/>
</dbReference>
<dbReference type="GO" id="GO:0017004">
    <property type="term" value="P:cytochrome complex assembly"/>
    <property type="evidence" value="ECO:0007669"/>
    <property type="project" value="UniProtKB-KW"/>
</dbReference>
<reference evidence="6" key="2">
    <citation type="submission" date="2020-09" db="EMBL/GenBank/DDBJ databases">
        <authorList>
            <person name="Sun Q."/>
            <person name="Sedlacek I."/>
        </authorList>
    </citation>
    <scope>NUCLEOTIDE SEQUENCE</scope>
    <source>
        <strain evidence="6">CCM 7086</strain>
    </source>
</reference>
<organism evidence="6 7">
    <name type="scientific">Oxalicibacterium flavum</name>
    <dbReference type="NCBI Taxonomy" id="179467"/>
    <lineage>
        <taxon>Bacteria</taxon>
        <taxon>Pseudomonadati</taxon>
        <taxon>Pseudomonadota</taxon>
        <taxon>Betaproteobacteria</taxon>
        <taxon>Burkholderiales</taxon>
        <taxon>Oxalobacteraceae</taxon>
        <taxon>Oxalicibacterium</taxon>
    </lineage>
</organism>
<evidence type="ECO:0000259" key="5">
    <source>
        <dbReference type="PROSITE" id="PS51352"/>
    </source>
</evidence>
<accession>A0A8J2UNT5</accession>
<dbReference type="InterPro" id="IPR036249">
    <property type="entry name" value="Thioredoxin-like_sf"/>
</dbReference>
<dbReference type="GO" id="GO:0030313">
    <property type="term" value="C:cell envelope"/>
    <property type="evidence" value="ECO:0007669"/>
    <property type="project" value="UniProtKB-SubCell"/>
</dbReference>
<dbReference type="PROSITE" id="PS51352">
    <property type="entry name" value="THIOREDOXIN_2"/>
    <property type="match status" value="1"/>
</dbReference>